<keyword evidence="2" id="KW-1185">Reference proteome</keyword>
<dbReference type="Proteomes" id="UP000265520">
    <property type="component" value="Unassembled WGS sequence"/>
</dbReference>
<sequence>MVGCVFPSPRKTYFKWGGSSFSSNGFGFSSGSSLRDSYLKGTLSGSSNHFTL</sequence>
<evidence type="ECO:0000313" key="1">
    <source>
        <dbReference type="EMBL" id="MCI71658.1"/>
    </source>
</evidence>
<dbReference type="EMBL" id="LXQA010801022">
    <property type="protein sequence ID" value="MCI71658.1"/>
    <property type="molecule type" value="Genomic_DNA"/>
</dbReference>
<evidence type="ECO:0000313" key="2">
    <source>
        <dbReference type="Proteomes" id="UP000265520"/>
    </source>
</evidence>
<reference evidence="1 2" key="1">
    <citation type="journal article" date="2018" name="Front. Plant Sci.">
        <title>Red Clover (Trifolium pratense) and Zigzag Clover (T. medium) - A Picture of Genomic Similarities and Differences.</title>
        <authorList>
            <person name="Dluhosova J."/>
            <person name="Istvanek J."/>
            <person name="Nedelnik J."/>
            <person name="Repkova J."/>
        </authorList>
    </citation>
    <scope>NUCLEOTIDE SEQUENCE [LARGE SCALE GENOMIC DNA]</scope>
    <source>
        <strain evidence="2">cv. 10/8</strain>
        <tissue evidence="1">Leaf</tissue>
    </source>
</reference>
<accession>A0A392UF60</accession>
<dbReference type="AlphaFoldDB" id="A0A392UF60"/>
<proteinExistence type="predicted"/>
<comment type="caution">
    <text evidence="1">The sequence shown here is derived from an EMBL/GenBank/DDBJ whole genome shotgun (WGS) entry which is preliminary data.</text>
</comment>
<feature type="non-terminal residue" evidence="1">
    <location>
        <position position="52"/>
    </location>
</feature>
<protein>
    <submittedName>
        <fullName evidence="1">Uncharacterized protein</fullName>
    </submittedName>
</protein>
<name>A0A392UF60_9FABA</name>
<organism evidence="1 2">
    <name type="scientific">Trifolium medium</name>
    <dbReference type="NCBI Taxonomy" id="97028"/>
    <lineage>
        <taxon>Eukaryota</taxon>
        <taxon>Viridiplantae</taxon>
        <taxon>Streptophyta</taxon>
        <taxon>Embryophyta</taxon>
        <taxon>Tracheophyta</taxon>
        <taxon>Spermatophyta</taxon>
        <taxon>Magnoliopsida</taxon>
        <taxon>eudicotyledons</taxon>
        <taxon>Gunneridae</taxon>
        <taxon>Pentapetalae</taxon>
        <taxon>rosids</taxon>
        <taxon>fabids</taxon>
        <taxon>Fabales</taxon>
        <taxon>Fabaceae</taxon>
        <taxon>Papilionoideae</taxon>
        <taxon>50 kb inversion clade</taxon>
        <taxon>NPAAA clade</taxon>
        <taxon>Hologalegina</taxon>
        <taxon>IRL clade</taxon>
        <taxon>Trifolieae</taxon>
        <taxon>Trifolium</taxon>
    </lineage>
</organism>